<dbReference type="Proteomes" id="UP000031397">
    <property type="component" value="Unassembled WGS sequence"/>
</dbReference>
<protein>
    <submittedName>
        <fullName evidence="1">SAM-dependent methyltransferase, MraW methylase family</fullName>
        <ecNumber evidence="1">2.1.1.-</ecNumber>
    </submittedName>
</protein>
<dbReference type="EMBL" id="JOJZ01000010">
    <property type="protein sequence ID" value="KID42064.1"/>
    <property type="molecule type" value="Genomic_DNA"/>
</dbReference>
<dbReference type="OrthoDB" id="9792989at2"/>
<accession>A0A0C1M6W9</accession>
<dbReference type="InterPro" id="IPR029063">
    <property type="entry name" value="SAM-dependent_MTases_sf"/>
</dbReference>
<dbReference type="PATRIC" id="fig|1614.7.peg.457"/>
<comment type="caution">
    <text evidence="1">The sequence shown here is derived from an EMBL/GenBank/DDBJ whole genome shotgun (WGS) entry which is preliminary data.</text>
</comment>
<dbReference type="InterPro" id="IPR010719">
    <property type="entry name" value="MnmM_MeTrfase"/>
</dbReference>
<keyword evidence="2" id="KW-1185">Reference proteome</keyword>
<dbReference type="GeneID" id="74913154"/>
<dbReference type="AlphaFoldDB" id="A0A0C1M6W9"/>
<keyword evidence="1" id="KW-0808">Transferase</keyword>
<dbReference type="PANTHER" id="PTHR35276">
    <property type="entry name" value="S-ADENOSYL-L-METHIONINE-DEPENDENT METHYLTRANSFERASES SUPERFAMILY PROTEIN"/>
    <property type="match status" value="1"/>
</dbReference>
<keyword evidence="1" id="KW-0489">Methyltransferase</keyword>
<sequence length="191" mass="21094">MKLQSALNFSHTLLKKAVNPGDNVIDGTAGLGHDTLFLAQLVGQKGKVFSFDIQQSAIDATNHRINENEVQHQCEVIHDGHENVKRYINDQPISAAIFNLGYLPTGNKTIITKPATTLKAVSAILNNLTPNGIIILVLYYGHPGGKEEKNQVLDFAGNLDQHQYNVLKYQFINQINDPPILIAIQKRTKSS</sequence>
<dbReference type="SUPFAM" id="SSF53335">
    <property type="entry name" value="S-adenosyl-L-methionine-dependent methyltransferases"/>
    <property type="match status" value="1"/>
</dbReference>
<name>A0A0C1M6W9_9LACO</name>
<dbReference type="RefSeq" id="WP_039143848.1">
    <property type="nucleotide sequence ID" value="NZ_JOJZ01000010.1"/>
</dbReference>
<dbReference type="GO" id="GO:0032259">
    <property type="term" value="P:methylation"/>
    <property type="evidence" value="ECO:0007669"/>
    <property type="project" value="UniProtKB-KW"/>
</dbReference>
<organism evidence="1 2">
    <name type="scientific">Fructilactobacillus fructivorans</name>
    <dbReference type="NCBI Taxonomy" id="1614"/>
    <lineage>
        <taxon>Bacteria</taxon>
        <taxon>Bacillati</taxon>
        <taxon>Bacillota</taxon>
        <taxon>Bacilli</taxon>
        <taxon>Lactobacillales</taxon>
        <taxon>Lactobacillaceae</taxon>
        <taxon>Fructilactobacillus</taxon>
    </lineage>
</organism>
<dbReference type="GO" id="GO:0008168">
    <property type="term" value="F:methyltransferase activity"/>
    <property type="evidence" value="ECO:0007669"/>
    <property type="project" value="UniProtKB-KW"/>
</dbReference>
<evidence type="ECO:0000313" key="1">
    <source>
        <dbReference type="EMBL" id="KID42064.1"/>
    </source>
</evidence>
<dbReference type="PANTHER" id="PTHR35276:SF1">
    <property type="entry name" value="TRNA (MNM(5)S(2)U34)-METHYLTRANSFERASE, CHLOROPLASTIC"/>
    <property type="match status" value="1"/>
</dbReference>
<evidence type="ECO:0000313" key="2">
    <source>
        <dbReference type="Proteomes" id="UP000031397"/>
    </source>
</evidence>
<dbReference type="EC" id="2.1.1.-" evidence="1"/>
<proteinExistence type="predicted"/>
<dbReference type="Gene3D" id="3.40.50.150">
    <property type="entry name" value="Vaccinia Virus protein VP39"/>
    <property type="match status" value="1"/>
</dbReference>
<dbReference type="Pfam" id="PF06962">
    <property type="entry name" value="rRNA_methylase"/>
    <property type="match status" value="1"/>
</dbReference>
<reference evidence="1 2" key="1">
    <citation type="submission" date="2014-06" db="EMBL/GenBank/DDBJ databases">
        <title>Functional and comparative genomic analyses of the Drosophila gut microbiota identify candidate symbiosis factors.</title>
        <authorList>
            <person name="Newell P.D."/>
            <person name="Chaston J.M."/>
            <person name="Douglas A.E."/>
        </authorList>
    </citation>
    <scope>NUCLEOTIDE SEQUENCE [LARGE SCALE GENOMIC DNA]</scope>
    <source>
        <strain evidence="1 2">DmCS_002</strain>
    </source>
</reference>
<gene>
    <name evidence="1" type="ORF">LfDm3_0469</name>
</gene>